<dbReference type="PANTHER" id="PTHR45947:SF3">
    <property type="entry name" value="SULFOQUINOVOSYL TRANSFERASE SQD2"/>
    <property type="match status" value="1"/>
</dbReference>
<evidence type="ECO:0000259" key="1">
    <source>
        <dbReference type="Pfam" id="PF00534"/>
    </source>
</evidence>
<proteinExistence type="predicted"/>
<evidence type="ECO:0000313" key="3">
    <source>
        <dbReference type="EMBL" id="QDU27131.1"/>
    </source>
</evidence>
<evidence type="ECO:0000259" key="2">
    <source>
        <dbReference type="Pfam" id="PF13439"/>
    </source>
</evidence>
<dbReference type="InterPro" id="IPR001296">
    <property type="entry name" value="Glyco_trans_1"/>
</dbReference>
<keyword evidence="3" id="KW-0808">Transferase</keyword>
<dbReference type="PANTHER" id="PTHR45947">
    <property type="entry name" value="SULFOQUINOVOSYL TRANSFERASE SQD2"/>
    <property type="match status" value="1"/>
</dbReference>
<dbReference type="OrthoDB" id="9804196at2"/>
<dbReference type="SUPFAM" id="SSF53756">
    <property type="entry name" value="UDP-Glycosyltransferase/glycogen phosphorylase"/>
    <property type="match status" value="1"/>
</dbReference>
<dbReference type="Proteomes" id="UP000315017">
    <property type="component" value="Chromosome"/>
</dbReference>
<dbReference type="AlphaFoldDB" id="A0A517YAB4"/>
<name>A0A517YAB4_9BACT</name>
<feature type="domain" description="Glycosyltransferase subfamily 4-like N-terminal" evidence="2">
    <location>
        <begin position="12"/>
        <end position="171"/>
    </location>
</feature>
<dbReference type="KEGG" id="aagg:ETAA8_22150"/>
<dbReference type="InterPro" id="IPR028098">
    <property type="entry name" value="Glyco_trans_4-like_N"/>
</dbReference>
<dbReference type="GO" id="GO:0016757">
    <property type="term" value="F:glycosyltransferase activity"/>
    <property type="evidence" value="ECO:0007669"/>
    <property type="project" value="UniProtKB-KW"/>
</dbReference>
<dbReference type="Gene3D" id="3.40.50.2000">
    <property type="entry name" value="Glycogen Phosphorylase B"/>
    <property type="match status" value="2"/>
</dbReference>
<keyword evidence="3" id="KW-0328">Glycosyltransferase</keyword>
<evidence type="ECO:0000313" key="4">
    <source>
        <dbReference type="Proteomes" id="UP000315017"/>
    </source>
</evidence>
<dbReference type="InterPro" id="IPR050194">
    <property type="entry name" value="Glycosyltransferase_grp1"/>
</dbReference>
<reference evidence="3 4" key="1">
    <citation type="submission" date="2019-02" db="EMBL/GenBank/DDBJ databases">
        <title>Deep-cultivation of Planctomycetes and their phenomic and genomic characterization uncovers novel biology.</title>
        <authorList>
            <person name="Wiegand S."/>
            <person name="Jogler M."/>
            <person name="Boedeker C."/>
            <person name="Pinto D."/>
            <person name="Vollmers J."/>
            <person name="Rivas-Marin E."/>
            <person name="Kohn T."/>
            <person name="Peeters S.H."/>
            <person name="Heuer A."/>
            <person name="Rast P."/>
            <person name="Oberbeckmann S."/>
            <person name="Bunk B."/>
            <person name="Jeske O."/>
            <person name="Meyerdierks A."/>
            <person name="Storesund J.E."/>
            <person name="Kallscheuer N."/>
            <person name="Luecker S."/>
            <person name="Lage O.M."/>
            <person name="Pohl T."/>
            <person name="Merkel B.J."/>
            <person name="Hornburger P."/>
            <person name="Mueller R.-W."/>
            <person name="Bruemmer F."/>
            <person name="Labrenz M."/>
            <person name="Spormann A.M."/>
            <person name="Op den Camp H."/>
            <person name="Overmann J."/>
            <person name="Amann R."/>
            <person name="Jetten M.S.M."/>
            <person name="Mascher T."/>
            <person name="Medema M.H."/>
            <person name="Devos D.P."/>
            <person name="Kaster A.-K."/>
            <person name="Ovreas L."/>
            <person name="Rohde M."/>
            <person name="Galperin M.Y."/>
            <person name="Jogler C."/>
        </authorList>
    </citation>
    <scope>NUCLEOTIDE SEQUENCE [LARGE SCALE GENOMIC DNA]</scope>
    <source>
        <strain evidence="3 4">ETA_A8</strain>
    </source>
</reference>
<dbReference type="EC" id="2.4.1.301" evidence="3"/>
<feature type="domain" description="Glycosyl transferase family 1" evidence="1">
    <location>
        <begin position="179"/>
        <end position="336"/>
    </location>
</feature>
<sequence length="375" mass="41259">MKVLQFVADGSPGGGTTHVRQIVRGLCGQHEVALLTQRDSFLSHHAADMSVKLFEGDFFQGPLSRVNPRCVMQVRNALRRFQPDVIHCHGGRAAFFRSFLLDNIPTVYTAHGLHYSKKRNIAARTLGRWGERLACRHVDHAIYVCKHDAMLAKSDHLLSPRTPVSVIYPSIAPHSLQRQSRNTAQPTIGFIGRLVPQKDPQAFVEIVERLPEVRAVLGGGGELEPQIRAAAISRGLDSRMEMLGELSPAGVQESLSRIDILVMTSRWEGLPALLLEAMYLGVPVVSTAVGGIAEVVEHGQTGLLSRSGNCDEMADLVRRLIDNPQEAQQIASRAREQLTAQFLEPAMVASITNVYRQVLDRRSVSSPATPKELPI</sequence>
<keyword evidence="4" id="KW-1185">Reference proteome</keyword>
<dbReference type="Pfam" id="PF00534">
    <property type="entry name" value="Glycos_transf_1"/>
    <property type="match status" value="1"/>
</dbReference>
<dbReference type="EMBL" id="CP036274">
    <property type="protein sequence ID" value="QDU27131.1"/>
    <property type="molecule type" value="Genomic_DNA"/>
</dbReference>
<organism evidence="3 4">
    <name type="scientific">Anatilimnocola aggregata</name>
    <dbReference type="NCBI Taxonomy" id="2528021"/>
    <lineage>
        <taxon>Bacteria</taxon>
        <taxon>Pseudomonadati</taxon>
        <taxon>Planctomycetota</taxon>
        <taxon>Planctomycetia</taxon>
        <taxon>Pirellulales</taxon>
        <taxon>Pirellulaceae</taxon>
        <taxon>Anatilimnocola</taxon>
    </lineage>
</organism>
<protein>
    <submittedName>
        <fullName evidence="3">Alpha-D-kanosaminyltransferase</fullName>
        <ecNumber evidence="3">2.4.1.301</ecNumber>
    </submittedName>
</protein>
<dbReference type="Pfam" id="PF13439">
    <property type="entry name" value="Glyco_transf_4"/>
    <property type="match status" value="1"/>
</dbReference>
<accession>A0A517YAB4</accession>
<gene>
    <name evidence="3" type="primary">kanE_1</name>
    <name evidence="3" type="ORF">ETAA8_22150</name>
</gene>
<dbReference type="RefSeq" id="WP_145088004.1">
    <property type="nucleotide sequence ID" value="NZ_CP036274.1"/>
</dbReference>
<dbReference type="CDD" id="cd03801">
    <property type="entry name" value="GT4_PimA-like"/>
    <property type="match status" value="1"/>
</dbReference>